<dbReference type="SUPFAM" id="SSF54897">
    <property type="entry name" value="Protease propeptides/inhibitors"/>
    <property type="match status" value="1"/>
</dbReference>
<dbReference type="Proteomes" id="UP000198935">
    <property type="component" value="Unassembled WGS sequence"/>
</dbReference>
<evidence type="ECO:0000256" key="1">
    <source>
        <dbReference type="PROSITE-ProRule" id="PRU01240"/>
    </source>
</evidence>
<dbReference type="PROSITE" id="PS51892">
    <property type="entry name" value="SUBTILASE"/>
    <property type="match status" value="1"/>
</dbReference>
<dbReference type="Gene3D" id="3.40.50.200">
    <property type="entry name" value="Peptidase S8/S53 domain"/>
    <property type="match status" value="1"/>
</dbReference>
<dbReference type="STRING" id="1503961.SAMN05421736_101850"/>
<dbReference type="GO" id="GO:0006508">
    <property type="term" value="P:proteolysis"/>
    <property type="evidence" value="ECO:0007669"/>
    <property type="project" value="UniProtKB-KW"/>
</dbReference>
<evidence type="ECO:0000313" key="3">
    <source>
        <dbReference type="Proteomes" id="UP000198935"/>
    </source>
</evidence>
<accession>A0A1H3IK04</accession>
<dbReference type="Gene3D" id="3.30.70.80">
    <property type="entry name" value="Peptidase S8 propeptide/proteinase inhibitor I9"/>
    <property type="match status" value="1"/>
</dbReference>
<protein>
    <submittedName>
        <fullName evidence="2">Minor extracellular protease Epr</fullName>
    </submittedName>
</protein>
<sequence>MKQSGYQAVILCICLTLLFSLFLPRALEASAAKDKRVIVVFDKHIDKKPLREVKGELHVEFQHIPAVSVTIPPQTIRGLERNPNIMLVEKDQLVTVKNQVIDWGITKTVAANAWQSGLTGKGVRIAVIDTR</sequence>
<dbReference type="InterPro" id="IPR037045">
    <property type="entry name" value="S8pro/Inhibitor_I9_sf"/>
</dbReference>
<comment type="similarity">
    <text evidence="1">Belongs to the peptidase S8 family.</text>
</comment>
<proteinExistence type="inferred from homology"/>
<comment type="caution">
    <text evidence="1">Lacks conserved residue(s) required for the propagation of feature annotation.</text>
</comment>
<name>A0A1H3IK04_9BACI</name>
<keyword evidence="2" id="KW-0378">Hydrolase</keyword>
<dbReference type="AlphaFoldDB" id="A0A1H3IK04"/>
<gene>
    <name evidence="2" type="ORF">SAMN05421736_101850</name>
</gene>
<dbReference type="SUPFAM" id="SSF52743">
    <property type="entry name" value="Subtilisin-like"/>
    <property type="match status" value="1"/>
</dbReference>
<reference evidence="3" key="1">
    <citation type="submission" date="2016-10" db="EMBL/GenBank/DDBJ databases">
        <authorList>
            <person name="Varghese N."/>
            <person name="Submissions S."/>
        </authorList>
    </citation>
    <scope>NUCLEOTIDE SEQUENCE [LARGE SCALE GENOMIC DNA]</scope>
    <source>
        <strain evidence="3">SP</strain>
    </source>
</reference>
<dbReference type="EMBL" id="FNPI01000001">
    <property type="protein sequence ID" value="SDY28002.1"/>
    <property type="molecule type" value="Genomic_DNA"/>
</dbReference>
<dbReference type="InterPro" id="IPR036852">
    <property type="entry name" value="Peptidase_S8/S53_dom_sf"/>
</dbReference>
<keyword evidence="2" id="KW-0645">Protease</keyword>
<dbReference type="OrthoDB" id="3644449at2"/>
<dbReference type="GO" id="GO:0004252">
    <property type="term" value="F:serine-type endopeptidase activity"/>
    <property type="evidence" value="ECO:0007669"/>
    <property type="project" value="InterPro"/>
</dbReference>
<evidence type="ECO:0000313" key="2">
    <source>
        <dbReference type="EMBL" id="SDY28002.1"/>
    </source>
</evidence>
<keyword evidence="3" id="KW-1185">Reference proteome</keyword>
<organism evidence="2 3">
    <name type="scientific">Evansella caseinilytica</name>
    <dbReference type="NCBI Taxonomy" id="1503961"/>
    <lineage>
        <taxon>Bacteria</taxon>
        <taxon>Bacillati</taxon>
        <taxon>Bacillota</taxon>
        <taxon>Bacilli</taxon>
        <taxon>Bacillales</taxon>
        <taxon>Bacillaceae</taxon>
        <taxon>Evansella</taxon>
    </lineage>
</organism>